<comment type="caution">
    <text evidence="11">The sequence shown here is derived from an EMBL/GenBank/DDBJ whole genome shotgun (WGS) entry which is preliminary data.</text>
</comment>
<evidence type="ECO:0000256" key="4">
    <source>
        <dbReference type="ARBA" id="ARBA00022898"/>
    </source>
</evidence>
<evidence type="ECO:0000313" key="11">
    <source>
        <dbReference type="EMBL" id="REL27183.1"/>
    </source>
</evidence>
<keyword evidence="6 11" id="KW-0456">Lyase</keyword>
<dbReference type="RefSeq" id="WP_116008269.1">
    <property type="nucleotide sequence ID" value="NZ_QUOU01000001.1"/>
</dbReference>
<dbReference type="SUPFAM" id="SSF56752">
    <property type="entry name" value="D-aminoacid aminotransferase-like PLP-dependent enzymes"/>
    <property type="match status" value="1"/>
</dbReference>
<dbReference type="PANTHER" id="PTHR42743:SF2">
    <property type="entry name" value="AMINODEOXYCHORISMATE LYASE"/>
    <property type="match status" value="1"/>
</dbReference>
<evidence type="ECO:0000256" key="9">
    <source>
        <dbReference type="ARBA" id="ARBA00049529"/>
    </source>
</evidence>
<evidence type="ECO:0000256" key="1">
    <source>
        <dbReference type="ARBA" id="ARBA00001933"/>
    </source>
</evidence>
<dbReference type="PANTHER" id="PTHR42743">
    <property type="entry name" value="AMINO-ACID AMINOTRANSFERASE"/>
    <property type="match status" value="1"/>
</dbReference>
<comment type="catalytic activity">
    <reaction evidence="9">
        <text>4-amino-4-deoxychorismate = 4-aminobenzoate + pyruvate + H(+)</text>
        <dbReference type="Rhea" id="RHEA:16201"/>
        <dbReference type="ChEBI" id="CHEBI:15361"/>
        <dbReference type="ChEBI" id="CHEBI:15378"/>
        <dbReference type="ChEBI" id="CHEBI:17836"/>
        <dbReference type="ChEBI" id="CHEBI:58406"/>
        <dbReference type="EC" id="4.1.3.38"/>
    </reaction>
</comment>
<dbReference type="InterPro" id="IPR017824">
    <property type="entry name" value="Aminodeoxychorismate_lyase_IV"/>
</dbReference>
<comment type="pathway">
    <text evidence="7">Cofactor biosynthesis; tetrahydrofolate biosynthesis; 4-aminobenzoate from chorismate: step 2/2.</text>
</comment>
<comment type="subunit">
    <text evidence="3">Homodimer.</text>
</comment>
<sequence>MSHHHVEVFQQAQTPSINVSDRAFAYGDGLFTTAKITNGKVDNLAAHLERLINGVNTLAIDVDLTGLQQRLEALASGYSLAVLKVLISAGEGGRGYSRVGCEKGKAVISIHDYPAHYKAWQQHGIRLGIAKTRLGVNPMLAGIKHLNRLEQVMVRRELDARDEDDLLVSNCLGNIVEVTAGNVFWLPKGNNNHHNATSRETWHTPSLGMSGVDGLARQQLIQKLNGSNRYAIEIVEQSTLAANTVESMLVCNSVLGIAPVYEFSGTALNITPVSQLQGEFKL</sequence>
<evidence type="ECO:0000256" key="6">
    <source>
        <dbReference type="ARBA" id="ARBA00023239"/>
    </source>
</evidence>
<evidence type="ECO:0000256" key="3">
    <source>
        <dbReference type="ARBA" id="ARBA00011738"/>
    </source>
</evidence>
<dbReference type="AlphaFoldDB" id="A0A3E0TRS1"/>
<dbReference type="Gene3D" id="3.20.10.10">
    <property type="entry name" value="D-amino Acid Aminotransferase, subunit A, domain 2"/>
    <property type="match status" value="1"/>
</dbReference>
<evidence type="ECO:0000313" key="12">
    <source>
        <dbReference type="Proteomes" id="UP000256478"/>
    </source>
</evidence>
<dbReference type="Pfam" id="PF01063">
    <property type="entry name" value="Aminotran_4"/>
    <property type="match status" value="1"/>
</dbReference>
<proteinExistence type="inferred from homology"/>
<dbReference type="OrthoDB" id="9805628at2"/>
<accession>A0A3E0TRS1</accession>
<dbReference type="GO" id="GO:0008696">
    <property type="term" value="F:4-amino-4-deoxychorismate lyase activity"/>
    <property type="evidence" value="ECO:0007669"/>
    <property type="project" value="UniProtKB-UniRule"/>
</dbReference>
<dbReference type="GO" id="GO:0005829">
    <property type="term" value="C:cytosol"/>
    <property type="evidence" value="ECO:0007669"/>
    <property type="project" value="TreeGrafter"/>
</dbReference>
<dbReference type="InterPro" id="IPR043131">
    <property type="entry name" value="BCAT-like_N"/>
</dbReference>
<evidence type="ECO:0000256" key="8">
    <source>
        <dbReference type="ARBA" id="ARBA00035676"/>
    </source>
</evidence>
<dbReference type="InterPro" id="IPR043132">
    <property type="entry name" value="BCAT-like_C"/>
</dbReference>
<name>A0A3E0TRS1_9GAMM</name>
<dbReference type="NCBIfam" id="TIGR03461">
    <property type="entry name" value="pabC_Proteo"/>
    <property type="match status" value="1"/>
</dbReference>
<organism evidence="11 12">
    <name type="scientific">Thalassotalea euphylliae</name>
    <dbReference type="NCBI Taxonomy" id="1655234"/>
    <lineage>
        <taxon>Bacteria</taxon>
        <taxon>Pseudomonadati</taxon>
        <taxon>Pseudomonadota</taxon>
        <taxon>Gammaproteobacteria</taxon>
        <taxon>Alteromonadales</taxon>
        <taxon>Colwelliaceae</taxon>
        <taxon>Thalassotalea</taxon>
    </lineage>
</organism>
<dbReference type="Proteomes" id="UP000256478">
    <property type="component" value="Unassembled WGS sequence"/>
</dbReference>
<reference evidence="11 12" key="1">
    <citation type="submission" date="2018-08" db="EMBL/GenBank/DDBJ databases">
        <title>Thalassotalea euphylliae genome.</title>
        <authorList>
            <person name="Summers S."/>
            <person name="Rice S.A."/>
            <person name="Freckelton M.L."/>
            <person name="Nedved B.T."/>
            <person name="Hadfield M.G."/>
        </authorList>
    </citation>
    <scope>NUCLEOTIDE SEQUENCE [LARGE SCALE GENOMIC DNA]</scope>
    <source>
        <strain evidence="11 12">H1</strain>
    </source>
</reference>
<dbReference type="Gene3D" id="3.30.470.10">
    <property type="match status" value="1"/>
</dbReference>
<protein>
    <recommendedName>
        <fullName evidence="8 10">Aminodeoxychorismate lyase</fullName>
        <ecNumber evidence="8 10">4.1.3.38</ecNumber>
    </recommendedName>
</protein>
<dbReference type="InterPro" id="IPR001544">
    <property type="entry name" value="Aminotrans_IV"/>
</dbReference>
<dbReference type="InterPro" id="IPR050571">
    <property type="entry name" value="Class-IV_PLP-Dep_Aminotrnsfr"/>
</dbReference>
<dbReference type="EMBL" id="QUOU01000001">
    <property type="protein sequence ID" value="REL27183.1"/>
    <property type="molecule type" value="Genomic_DNA"/>
</dbReference>
<dbReference type="GO" id="GO:0046656">
    <property type="term" value="P:folic acid biosynthetic process"/>
    <property type="evidence" value="ECO:0007669"/>
    <property type="project" value="UniProtKB-KW"/>
</dbReference>
<dbReference type="GO" id="GO:0030170">
    <property type="term" value="F:pyridoxal phosphate binding"/>
    <property type="evidence" value="ECO:0007669"/>
    <property type="project" value="InterPro"/>
</dbReference>
<comment type="similarity">
    <text evidence="2">Belongs to the class-IV pyridoxal-phosphate-dependent aminotransferase family.</text>
</comment>
<evidence type="ECO:0000256" key="7">
    <source>
        <dbReference type="ARBA" id="ARBA00035633"/>
    </source>
</evidence>
<keyword evidence="5" id="KW-0289">Folate biosynthesis</keyword>
<dbReference type="EC" id="4.1.3.38" evidence="8 10"/>
<dbReference type="InterPro" id="IPR036038">
    <property type="entry name" value="Aminotransferase-like"/>
</dbReference>
<keyword evidence="4" id="KW-0663">Pyridoxal phosphate</keyword>
<comment type="cofactor">
    <cofactor evidence="1">
        <name>pyridoxal 5'-phosphate</name>
        <dbReference type="ChEBI" id="CHEBI:597326"/>
    </cofactor>
</comment>
<evidence type="ECO:0000256" key="10">
    <source>
        <dbReference type="NCBIfam" id="TIGR03461"/>
    </source>
</evidence>
<dbReference type="GO" id="GO:0008153">
    <property type="term" value="P:4-aminobenzoate biosynthetic process"/>
    <property type="evidence" value="ECO:0007669"/>
    <property type="project" value="UniProtKB-UniRule"/>
</dbReference>
<evidence type="ECO:0000256" key="2">
    <source>
        <dbReference type="ARBA" id="ARBA00009320"/>
    </source>
</evidence>
<evidence type="ECO:0000256" key="5">
    <source>
        <dbReference type="ARBA" id="ARBA00022909"/>
    </source>
</evidence>
<gene>
    <name evidence="11" type="primary">pabC</name>
    <name evidence="11" type="ORF">DXX93_11815</name>
</gene>